<protein>
    <recommendedName>
        <fullName evidence="3">Integrase</fullName>
    </recommendedName>
</protein>
<evidence type="ECO:0008006" key="3">
    <source>
        <dbReference type="Google" id="ProtNLM"/>
    </source>
</evidence>
<name>A0AA43QA38_9GAMM</name>
<keyword evidence="2" id="KW-1185">Reference proteome</keyword>
<comment type="caution">
    <text evidence="1">The sequence shown here is derived from an EMBL/GenBank/DDBJ whole genome shotgun (WGS) entry which is preliminary data.</text>
</comment>
<sequence length="125" mass="14554">MIENFYPNPIVVQRLQAGPLSAHIDTFAQQLFDEGYALWTVKYSVRLLADLTTWMQQQELTITDLSELPVHTFFQHRYQIRRPHRDDQAILKMLLTYLRTADIIAAPVKVVGDPAYTSMVREFSQ</sequence>
<dbReference type="EMBL" id="JAQSDF010000115">
    <property type="protein sequence ID" value="MDI1232591.1"/>
    <property type="molecule type" value="Genomic_DNA"/>
</dbReference>
<dbReference type="Proteomes" id="UP001160519">
    <property type="component" value="Unassembled WGS sequence"/>
</dbReference>
<evidence type="ECO:0000313" key="1">
    <source>
        <dbReference type="EMBL" id="MDI1232591.1"/>
    </source>
</evidence>
<accession>A0AA43QA38</accession>
<evidence type="ECO:0000313" key="2">
    <source>
        <dbReference type="Proteomes" id="UP001160519"/>
    </source>
</evidence>
<feature type="non-terminal residue" evidence="1">
    <location>
        <position position="125"/>
    </location>
</feature>
<proteinExistence type="predicted"/>
<organism evidence="1 2">
    <name type="scientific">Candidatus Methylobacter titanis</name>
    <dbReference type="NCBI Taxonomy" id="3053457"/>
    <lineage>
        <taxon>Bacteria</taxon>
        <taxon>Pseudomonadati</taxon>
        <taxon>Pseudomonadota</taxon>
        <taxon>Gammaproteobacteria</taxon>
        <taxon>Methylococcales</taxon>
        <taxon>Methylococcaceae</taxon>
        <taxon>Methylobacter</taxon>
    </lineage>
</organism>
<dbReference type="AlphaFoldDB" id="A0AA43QA38"/>
<gene>
    <name evidence="1" type="ORF">PSU93_15770</name>
</gene>
<reference evidence="1" key="1">
    <citation type="submission" date="2023-01" db="EMBL/GenBank/DDBJ databases">
        <title>Biogeochemical cycle of methane in antarctic sediments.</title>
        <authorList>
            <person name="Roldan D.M."/>
            <person name="Menes R.J."/>
        </authorList>
    </citation>
    <scope>NUCLEOTIDE SEQUENCE [LARGE SCALE GENOMIC DNA]</scope>
    <source>
        <strain evidence="1">K-2018 MAG008</strain>
    </source>
</reference>